<organism evidence="2 3">
    <name type="scientific">Lysinibacter cavernae</name>
    <dbReference type="NCBI Taxonomy" id="1640652"/>
    <lineage>
        <taxon>Bacteria</taxon>
        <taxon>Bacillati</taxon>
        <taxon>Actinomycetota</taxon>
        <taxon>Actinomycetes</taxon>
        <taxon>Micrococcales</taxon>
        <taxon>Microbacteriaceae</taxon>
        <taxon>Lysinibacter</taxon>
    </lineage>
</organism>
<comment type="caution">
    <text evidence="2">The sequence shown here is derived from an EMBL/GenBank/DDBJ whole genome shotgun (WGS) entry which is preliminary data.</text>
</comment>
<feature type="domain" description="NmrA-like" evidence="1">
    <location>
        <begin position="4"/>
        <end position="221"/>
    </location>
</feature>
<sequence>MSAQPILVTGATGNIGRVVVEQLLEAGHTVRAAGRSIESVRRVFGESVEAVALDFTRPDTWDDAFDGIQQMFLMRPPQLGKPKKEMIPALEHAKLLGVGQIVLLSLQGAEKNRVVPHAALEAWLRTSGIGWAFVRASFFHQNLSTTHVSDIRDRDEIMVPAGNGATAFVDAVDVGAVAAAALLSPSLFHNRALTVTGDEALSYREIAEILTRELGRPIRYARPGIFRYMLHARRHLNMPWGMVIVTAAIYTTARLGMAAGLTGTVSDVLGRDPIRFAEFAHRERAVWSPENPTADENLD</sequence>
<dbReference type="Pfam" id="PF05368">
    <property type="entry name" value="NmrA"/>
    <property type="match status" value="1"/>
</dbReference>
<evidence type="ECO:0000313" key="3">
    <source>
        <dbReference type="Proteomes" id="UP000541033"/>
    </source>
</evidence>
<evidence type="ECO:0000313" key="2">
    <source>
        <dbReference type="EMBL" id="NIH52969.1"/>
    </source>
</evidence>
<dbReference type="InterPro" id="IPR036291">
    <property type="entry name" value="NAD(P)-bd_dom_sf"/>
</dbReference>
<proteinExistence type="predicted"/>
<dbReference type="EMBL" id="JAAMOX010000001">
    <property type="protein sequence ID" value="NIH52969.1"/>
    <property type="molecule type" value="Genomic_DNA"/>
</dbReference>
<dbReference type="PANTHER" id="PTHR43162:SF1">
    <property type="entry name" value="PRESTALK A DIFFERENTIATION PROTEIN A"/>
    <property type="match status" value="1"/>
</dbReference>
<reference evidence="2 3" key="1">
    <citation type="submission" date="2020-02" db="EMBL/GenBank/DDBJ databases">
        <title>Sequencing the genomes of 1000 actinobacteria strains.</title>
        <authorList>
            <person name="Klenk H.-P."/>
        </authorList>
    </citation>
    <scope>NUCLEOTIDE SEQUENCE [LARGE SCALE GENOMIC DNA]</scope>
    <source>
        <strain evidence="2 3">DSM 27960</strain>
    </source>
</reference>
<dbReference type="InterPro" id="IPR051604">
    <property type="entry name" value="Ergot_Alk_Oxidoreductase"/>
</dbReference>
<dbReference type="Gene3D" id="3.40.50.720">
    <property type="entry name" value="NAD(P)-binding Rossmann-like Domain"/>
    <property type="match status" value="1"/>
</dbReference>
<evidence type="ECO:0000259" key="1">
    <source>
        <dbReference type="Pfam" id="PF05368"/>
    </source>
</evidence>
<dbReference type="InterPro" id="IPR008030">
    <property type="entry name" value="NmrA-like"/>
</dbReference>
<gene>
    <name evidence="2" type="ORF">FHX76_000837</name>
</gene>
<dbReference type="RefSeq" id="WP_167148204.1">
    <property type="nucleotide sequence ID" value="NZ_JAAMOX010000001.1"/>
</dbReference>
<name>A0A7X5QZQ7_9MICO</name>
<dbReference type="Gene3D" id="3.90.25.10">
    <property type="entry name" value="UDP-galactose 4-epimerase, domain 1"/>
    <property type="match status" value="1"/>
</dbReference>
<dbReference type="PANTHER" id="PTHR43162">
    <property type="match status" value="1"/>
</dbReference>
<dbReference type="Proteomes" id="UP000541033">
    <property type="component" value="Unassembled WGS sequence"/>
</dbReference>
<keyword evidence="3" id="KW-1185">Reference proteome</keyword>
<dbReference type="SUPFAM" id="SSF51735">
    <property type="entry name" value="NAD(P)-binding Rossmann-fold domains"/>
    <property type="match status" value="1"/>
</dbReference>
<accession>A0A7X5QZQ7</accession>
<dbReference type="AlphaFoldDB" id="A0A7X5QZQ7"/>
<protein>
    <submittedName>
        <fullName evidence="2">Uncharacterized protein YbjT (DUF2867 family)</fullName>
    </submittedName>
</protein>